<dbReference type="InterPro" id="IPR026791">
    <property type="entry name" value="DOCK"/>
</dbReference>
<dbReference type="AlphaFoldDB" id="A0AAD5MQ44"/>
<comment type="caution">
    <text evidence="1">The sequence shown here is derived from an EMBL/GenBank/DDBJ whole genome shotgun (WGS) entry which is preliminary data.</text>
</comment>
<dbReference type="GO" id="GO:0007264">
    <property type="term" value="P:small GTPase-mediated signal transduction"/>
    <property type="evidence" value="ECO:0007669"/>
    <property type="project" value="InterPro"/>
</dbReference>
<dbReference type="GO" id="GO:0005085">
    <property type="term" value="F:guanyl-nucleotide exchange factor activity"/>
    <property type="evidence" value="ECO:0007669"/>
    <property type="project" value="InterPro"/>
</dbReference>
<dbReference type="PANTHER" id="PTHR23317">
    <property type="entry name" value="DEDICATOR OF CYTOKINESIS DOCK"/>
    <property type="match status" value="1"/>
</dbReference>
<reference evidence="1" key="1">
    <citation type="submission" date="2021-06" db="EMBL/GenBank/DDBJ databases">
        <title>Parelaphostrongylus tenuis whole genome reference sequence.</title>
        <authorList>
            <person name="Garwood T.J."/>
            <person name="Larsen P.A."/>
            <person name="Fountain-Jones N.M."/>
            <person name="Garbe J.R."/>
            <person name="Macchietto M.G."/>
            <person name="Kania S.A."/>
            <person name="Gerhold R.W."/>
            <person name="Richards J.E."/>
            <person name="Wolf T.M."/>
        </authorList>
    </citation>
    <scope>NUCLEOTIDE SEQUENCE</scope>
    <source>
        <strain evidence="1">MNPRO001-30</strain>
        <tissue evidence="1">Meninges</tissue>
    </source>
</reference>
<dbReference type="EMBL" id="JAHQIW010004496">
    <property type="protein sequence ID" value="KAJ1362615.1"/>
    <property type="molecule type" value="Genomic_DNA"/>
</dbReference>
<dbReference type="Proteomes" id="UP001196413">
    <property type="component" value="Unassembled WGS sequence"/>
</dbReference>
<keyword evidence="2" id="KW-1185">Reference proteome</keyword>
<evidence type="ECO:0000313" key="1">
    <source>
        <dbReference type="EMBL" id="KAJ1362615.1"/>
    </source>
</evidence>
<organism evidence="1 2">
    <name type="scientific">Parelaphostrongylus tenuis</name>
    <name type="common">Meningeal worm</name>
    <dbReference type="NCBI Taxonomy" id="148309"/>
    <lineage>
        <taxon>Eukaryota</taxon>
        <taxon>Metazoa</taxon>
        <taxon>Ecdysozoa</taxon>
        <taxon>Nematoda</taxon>
        <taxon>Chromadorea</taxon>
        <taxon>Rhabditida</taxon>
        <taxon>Rhabditina</taxon>
        <taxon>Rhabditomorpha</taxon>
        <taxon>Strongyloidea</taxon>
        <taxon>Metastrongylidae</taxon>
        <taxon>Parelaphostrongylus</taxon>
    </lineage>
</organism>
<sequence length="177" mass="19418">MASRISTIQHSAAALLYHILRYGYEAFEAYLTGRAMSQSVLRIKTHSLGKTCVDRLGRSGCQTTVALARLLGRKSTISSSRLEQGLTTLYNISSGYNVKKTTTFDQAVMELVHQLRGVMSATVSLKDAANDPIRLADLHIQLAESYRGSAALRTAWFEALAELHSAGAHHASKIIRR</sequence>
<proteinExistence type="predicted"/>
<dbReference type="PANTHER" id="PTHR23317:SF26">
    <property type="entry name" value="ZIZIMIN, ISOFORM K"/>
    <property type="match status" value="1"/>
</dbReference>
<protein>
    <submittedName>
        <fullName evidence="1">Uncharacterized protein</fullName>
    </submittedName>
</protein>
<accession>A0AAD5MQ44</accession>
<name>A0AAD5MQ44_PARTN</name>
<gene>
    <name evidence="1" type="ORF">KIN20_022232</name>
</gene>
<evidence type="ECO:0000313" key="2">
    <source>
        <dbReference type="Proteomes" id="UP001196413"/>
    </source>
</evidence>